<dbReference type="InterPro" id="IPR025938">
    <property type="entry name" value="RRXRR_dom"/>
</dbReference>
<evidence type="ECO:0000256" key="1">
    <source>
        <dbReference type="SAM" id="MobiDB-lite"/>
    </source>
</evidence>
<dbReference type="RefSeq" id="WP_311546157.1">
    <property type="nucleotide sequence ID" value="NZ_JAVREK010000017.1"/>
</dbReference>
<evidence type="ECO:0000313" key="3">
    <source>
        <dbReference type="EMBL" id="MDT0303672.1"/>
    </source>
</evidence>
<feature type="region of interest" description="Disordered" evidence="1">
    <location>
        <begin position="104"/>
        <end position="189"/>
    </location>
</feature>
<dbReference type="Pfam" id="PF14239">
    <property type="entry name" value="RRXRR"/>
    <property type="match status" value="1"/>
</dbReference>
<gene>
    <name evidence="3" type="ORF">RM446_16275</name>
</gene>
<reference evidence="4" key="1">
    <citation type="submission" date="2023-07" db="EMBL/GenBank/DDBJ databases">
        <title>30 novel species of actinomycetes from the DSMZ collection.</title>
        <authorList>
            <person name="Nouioui I."/>
        </authorList>
    </citation>
    <scope>NUCLEOTIDE SEQUENCE [LARGE SCALE GENOMIC DNA]</scope>
    <source>
        <strain evidence="4">DSM 45055</strain>
    </source>
</reference>
<protein>
    <submittedName>
        <fullName evidence="3">RRXRR domain-containing protein</fullName>
    </submittedName>
</protein>
<organism evidence="3 4">
    <name type="scientific">Streptomonospora wellingtoniae</name>
    <dbReference type="NCBI Taxonomy" id="3075544"/>
    <lineage>
        <taxon>Bacteria</taxon>
        <taxon>Bacillati</taxon>
        <taxon>Actinomycetota</taxon>
        <taxon>Actinomycetes</taxon>
        <taxon>Streptosporangiales</taxon>
        <taxon>Nocardiopsidaceae</taxon>
        <taxon>Streptomonospora</taxon>
    </lineage>
</organism>
<feature type="compositionally biased region" description="Low complexity" evidence="1">
    <location>
        <begin position="105"/>
        <end position="115"/>
    </location>
</feature>
<sequence length="338" mass="36156">MLDKNRRPLQPCHPARARKLVAKGRAVVHRHTPFTLRLTDRTVENSEVDGVELGIDPGSEHTGIAVRAAFDTHALSTYQPLEVADYQRGTLHGYEVREYLRANSTGPAPTAAPTGVPLNLDHIHPRSRGGSDRVSSGRTATDTPPERRERRPPRPEGRGSRRITLMTGSDRAPDSPLPVQRPEGDVGEPDLDRLAAELEAEHGPAGRVGAEVRTAAMSAYAARRDDAVMTEVTDDSAEAPPSAVRDAAPADAPRYLRFDAPGAALGLEVTPLDDRRTLVGGVDPPGATSAEVRTPRGSALFPVDEHGAFVAAEVPAGPVSLILHHPDGIPVTTPWMTI</sequence>
<name>A0ABU2KWN7_9ACTN</name>
<feature type="domain" description="RRXRR" evidence="2">
    <location>
        <begin position="2"/>
        <end position="68"/>
    </location>
</feature>
<keyword evidence="4" id="KW-1185">Reference proteome</keyword>
<dbReference type="Proteomes" id="UP001183226">
    <property type="component" value="Unassembled WGS sequence"/>
</dbReference>
<accession>A0ABU2KWN7</accession>
<proteinExistence type="predicted"/>
<dbReference type="EMBL" id="JAVREK010000017">
    <property type="protein sequence ID" value="MDT0303672.1"/>
    <property type="molecule type" value="Genomic_DNA"/>
</dbReference>
<comment type="caution">
    <text evidence="3">The sequence shown here is derived from an EMBL/GenBank/DDBJ whole genome shotgun (WGS) entry which is preliminary data.</text>
</comment>
<evidence type="ECO:0000313" key="4">
    <source>
        <dbReference type="Proteomes" id="UP001183226"/>
    </source>
</evidence>
<evidence type="ECO:0000259" key="2">
    <source>
        <dbReference type="Pfam" id="PF14239"/>
    </source>
</evidence>
<feature type="compositionally biased region" description="Basic and acidic residues" evidence="1">
    <location>
        <begin position="144"/>
        <end position="159"/>
    </location>
</feature>